<dbReference type="EMBL" id="JAXIOK010000016">
    <property type="protein sequence ID" value="KAK4752532.1"/>
    <property type="molecule type" value="Genomic_DNA"/>
</dbReference>
<name>A0AAN7JT32_9MYRT</name>
<dbReference type="PANTHER" id="PTHR31072">
    <property type="entry name" value="TRANSCRIPTION FACTOR TCP4-RELATED"/>
    <property type="match status" value="1"/>
</dbReference>
<reference evidence="8 9" key="1">
    <citation type="journal article" date="2023" name="Hortic Res">
        <title>Pangenome of water caltrop reveals structural variations and asymmetric subgenome divergence after allopolyploidization.</title>
        <authorList>
            <person name="Zhang X."/>
            <person name="Chen Y."/>
            <person name="Wang L."/>
            <person name="Yuan Y."/>
            <person name="Fang M."/>
            <person name="Shi L."/>
            <person name="Lu R."/>
            <person name="Comes H.P."/>
            <person name="Ma Y."/>
            <person name="Chen Y."/>
            <person name="Huang G."/>
            <person name="Zhou Y."/>
            <person name="Zheng Z."/>
            <person name="Qiu Y."/>
        </authorList>
    </citation>
    <scope>NUCLEOTIDE SEQUENCE [LARGE SCALE GENOMIC DNA]</scope>
    <source>
        <tissue evidence="8">Roots</tissue>
    </source>
</reference>
<keyword evidence="3" id="KW-0238">DNA-binding</keyword>
<feature type="domain" description="TCP" evidence="7">
    <location>
        <begin position="100"/>
        <end position="158"/>
    </location>
</feature>
<comment type="caution">
    <text evidence="8">The sequence shown here is derived from an EMBL/GenBank/DDBJ whole genome shotgun (WGS) entry which is preliminary data.</text>
</comment>
<evidence type="ECO:0000256" key="5">
    <source>
        <dbReference type="ARBA" id="ARBA00023242"/>
    </source>
</evidence>
<dbReference type="AlphaFoldDB" id="A0AAN7JT32"/>
<evidence type="ECO:0000256" key="2">
    <source>
        <dbReference type="ARBA" id="ARBA00023015"/>
    </source>
</evidence>
<evidence type="ECO:0000313" key="8">
    <source>
        <dbReference type="EMBL" id="KAK4752532.1"/>
    </source>
</evidence>
<evidence type="ECO:0000259" key="7">
    <source>
        <dbReference type="PROSITE" id="PS51369"/>
    </source>
</evidence>
<evidence type="ECO:0000256" key="4">
    <source>
        <dbReference type="ARBA" id="ARBA00023163"/>
    </source>
</evidence>
<dbReference type="GO" id="GO:0003700">
    <property type="term" value="F:DNA-binding transcription factor activity"/>
    <property type="evidence" value="ECO:0007669"/>
    <property type="project" value="InterPro"/>
</dbReference>
<feature type="region of interest" description="Disordered" evidence="6">
    <location>
        <begin position="420"/>
        <end position="440"/>
    </location>
</feature>
<feature type="compositionally biased region" description="Basic and acidic residues" evidence="6">
    <location>
        <begin position="429"/>
        <end position="440"/>
    </location>
</feature>
<dbReference type="PROSITE" id="PS51369">
    <property type="entry name" value="TCP"/>
    <property type="match status" value="1"/>
</dbReference>
<evidence type="ECO:0000256" key="1">
    <source>
        <dbReference type="ARBA" id="ARBA00004123"/>
    </source>
</evidence>
<keyword evidence="4" id="KW-0804">Transcription</keyword>
<dbReference type="GO" id="GO:0005634">
    <property type="term" value="C:nucleus"/>
    <property type="evidence" value="ECO:0007669"/>
    <property type="project" value="UniProtKB-SubCell"/>
</dbReference>
<dbReference type="Pfam" id="PF03634">
    <property type="entry name" value="TCP"/>
    <property type="match status" value="1"/>
</dbReference>
<keyword evidence="9" id="KW-1185">Reference proteome</keyword>
<dbReference type="Proteomes" id="UP001345219">
    <property type="component" value="Chromosome 16"/>
</dbReference>
<evidence type="ECO:0000256" key="6">
    <source>
        <dbReference type="SAM" id="MobiDB-lite"/>
    </source>
</evidence>
<dbReference type="PANTHER" id="PTHR31072:SF252">
    <property type="entry name" value="TRANSCRIPTION FACTOR TCP17"/>
    <property type="match status" value="1"/>
</dbReference>
<evidence type="ECO:0000256" key="3">
    <source>
        <dbReference type="ARBA" id="ARBA00023125"/>
    </source>
</evidence>
<organism evidence="8 9">
    <name type="scientific">Trapa incisa</name>
    <dbReference type="NCBI Taxonomy" id="236973"/>
    <lineage>
        <taxon>Eukaryota</taxon>
        <taxon>Viridiplantae</taxon>
        <taxon>Streptophyta</taxon>
        <taxon>Embryophyta</taxon>
        <taxon>Tracheophyta</taxon>
        <taxon>Spermatophyta</taxon>
        <taxon>Magnoliopsida</taxon>
        <taxon>eudicotyledons</taxon>
        <taxon>Gunneridae</taxon>
        <taxon>Pentapetalae</taxon>
        <taxon>rosids</taxon>
        <taxon>malvids</taxon>
        <taxon>Myrtales</taxon>
        <taxon>Lythraceae</taxon>
        <taxon>Trapa</taxon>
    </lineage>
</organism>
<gene>
    <name evidence="8" type="ORF">SAY87_021330</name>
</gene>
<dbReference type="InterPro" id="IPR017887">
    <property type="entry name" value="TF_TCP_subgr"/>
</dbReference>
<proteinExistence type="predicted"/>
<keyword evidence="5" id="KW-0539">Nucleus</keyword>
<protein>
    <recommendedName>
        <fullName evidence="7">TCP domain-containing protein</fullName>
    </recommendedName>
</protein>
<evidence type="ECO:0000313" key="9">
    <source>
        <dbReference type="Proteomes" id="UP001345219"/>
    </source>
</evidence>
<dbReference type="GO" id="GO:0043565">
    <property type="term" value="F:sequence-specific DNA binding"/>
    <property type="evidence" value="ECO:0007669"/>
    <property type="project" value="TreeGrafter"/>
</dbReference>
<comment type="subcellular location">
    <subcellularLocation>
        <location evidence="1">Nucleus</location>
    </subcellularLocation>
</comment>
<accession>A0AAN7JT32</accession>
<keyword evidence="2" id="KW-0805">Transcription regulation</keyword>
<dbReference type="InterPro" id="IPR005333">
    <property type="entry name" value="Transcription_factor_TCP"/>
</dbReference>
<sequence>MLAYRLSKGGSKWHCPFSVSSPCKTMDTVELSNTTIGFLHLNDDWNEMIINPTDEAALRAKQELQENEGSKIRHEVAPSSQQWPSLRNPRIVRVSRSFGGKDRHSKVCTIRGLRDRRIRLSVPTAVQLYDLQDKLGLSQPSKVIDWLLDATKEDIDKLPPLQMPQGFGQFNPQTFIESNGSRNLGDLLQLPHEPVFPMMGISTFLGKRGIDINDSLDGDGHETAQDRSSKYWNIDLAQTLKEKEVLLQQRGPLDDHKGKSIETNELQKHVGTCGHYAQLSAQNFFPVVSYSSLPQALASNAMPYSYNQWDHSNSSTSQLGGFQPITENSMHSGSVSFSSSSALTLAGSQLYFCPPAMPSLFPTCPPHIAASSENNPLYMSHFQLPSSSSSQPIFPTSLIQPLHLINQQQSVMFSYTNPSARFHQPQENTTDHTKDDEQSH</sequence>